<evidence type="ECO:0000313" key="1">
    <source>
        <dbReference type="EMBL" id="KRX46102.1"/>
    </source>
</evidence>
<accession>A0A0V0U4I6</accession>
<sequence>MSPFLTEGLVTKSKQQLFVVIQLCSDLDQEDTFLQYTFSTEFHQLNQLYRHWLGSVDFCSDAAICLSGNIFCYYLKVKKRKHRTSVIIGNFQNLLPLHSSATAAFTTWPIMIGLPSPKPKVHSSAL</sequence>
<dbReference type="EMBL" id="JYDJ01000064">
    <property type="protein sequence ID" value="KRX46102.1"/>
    <property type="molecule type" value="Genomic_DNA"/>
</dbReference>
<proteinExistence type="predicted"/>
<reference evidence="1 2" key="1">
    <citation type="submission" date="2015-01" db="EMBL/GenBank/DDBJ databases">
        <title>Evolution of Trichinella species and genotypes.</title>
        <authorList>
            <person name="Korhonen P.K."/>
            <person name="Edoardo P."/>
            <person name="Giuseppe L.R."/>
            <person name="Gasser R.B."/>
        </authorList>
    </citation>
    <scope>NUCLEOTIDE SEQUENCE [LARGE SCALE GENOMIC DNA]</scope>
    <source>
        <strain evidence="1">ISS417</strain>
    </source>
</reference>
<organism evidence="1 2">
    <name type="scientific">Trichinella murrelli</name>
    <dbReference type="NCBI Taxonomy" id="144512"/>
    <lineage>
        <taxon>Eukaryota</taxon>
        <taxon>Metazoa</taxon>
        <taxon>Ecdysozoa</taxon>
        <taxon>Nematoda</taxon>
        <taxon>Enoplea</taxon>
        <taxon>Dorylaimia</taxon>
        <taxon>Trichinellida</taxon>
        <taxon>Trichinellidae</taxon>
        <taxon>Trichinella</taxon>
    </lineage>
</organism>
<comment type="caution">
    <text evidence="1">The sequence shown here is derived from an EMBL/GenBank/DDBJ whole genome shotgun (WGS) entry which is preliminary data.</text>
</comment>
<dbReference type="AlphaFoldDB" id="A0A0V0U4I6"/>
<gene>
    <name evidence="1" type="ORF">T05_8882</name>
</gene>
<keyword evidence="2" id="KW-1185">Reference proteome</keyword>
<dbReference type="OrthoDB" id="10321786at2759"/>
<protein>
    <submittedName>
        <fullName evidence="1">Uncharacterized protein</fullName>
    </submittedName>
</protein>
<name>A0A0V0U4I6_9BILA</name>
<evidence type="ECO:0000313" key="2">
    <source>
        <dbReference type="Proteomes" id="UP000055048"/>
    </source>
</evidence>
<dbReference type="Proteomes" id="UP000055048">
    <property type="component" value="Unassembled WGS sequence"/>
</dbReference>